<evidence type="ECO:0000256" key="4">
    <source>
        <dbReference type="ARBA" id="ARBA00023239"/>
    </source>
</evidence>
<organism evidence="6 7">
    <name type="scientific">Seiridium cardinale</name>
    <dbReference type="NCBI Taxonomy" id="138064"/>
    <lineage>
        <taxon>Eukaryota</taxon>
        <taxon>Fungi</taxon>
        <taxon>Dikarya</taxon>
        <taxon>Ascomycota</taxon>
        <taxon>Pezizomycotina</taxon>
        <taxon>Sordariomycetes</taxon>
        <taxon>Xylariomycetidae</taxon>
        <taxon>Amphisphaeriales</taxon>
        <taxon>Sporocadaceae</taxon>
        <taxon>Seiridium</taxon>
    </lineage>
</organism>
<evidence type="ECO:0000256" key="3">
    <source>
        <dbReference type="ARBA" id="ARBA00013252"/>
    </source>
</evidence>
<sequence>MSTTAAAPQPRPKFSAGSDESVLSQKLQSLLAASDGDGNQIVSGEAGKEEGRWTLIQSGEGLERSFKFKTFAKTWDFMTAVALQCKLKNHHPEWSNVYNTTFIRWTTHSPQGLSAQDVELASICDSLAKDFGEVSEETSGVSNNSNSCIMGRQLADTVASSAGDCCTPKPKGKA</sequence>
<dbReference type="EMBL" id="JARVKM010000077">
    <property type="protein sequence ID" value="KAK9771269.1"/>
    <property type="molecule type" value="Genomic_DNA"/>
</dbReference>
<dbReference type="PANTHER" id="PTHR12599:SF0">
    <property type="entry name" value="PTERIN-4-ALPHA-CARBINOLAMINE DEHYDRATASE"/>
    <property type="match status" value="1"/>
</dbReference>
<dbReference type="CDD" id="cd00488">
    <property type="entry name" value="PCD_DCoH"/>
    <property type="match status" value="1"/>
</dbReference>
<evidence type="ECO:0000256" key="1">
    <source>
        <dbReference type="ARBA" id="ARBA00001554"/>
    </source>
</evidence>
<dbReference type="Pfam" id="PF01329">
    <property type="entry name" value="Pterin_4a"/>
    <property type="match status" value="1"/>
</dbReference>
<dbReference type="EC" id="4.2.1.96" evidence="3"/>
<accession>A0ABR2XBV9</accession>
<comment type="catalytic activity">
    <reaction evidence="1">
        <text>(4aS,6R)-4a-hydroxy-L-erythro-5,6,7,8-tetrahydrobiopterin = (6R)-L-erythro-6,7-dihydrobiopterin + H2O</text>
        <dbReference type="Rhea" id="RHEA:11920"/>
        <dbReference type="ChEBI" id="CHEBI:15377"/>
        <dbReference type="ChEBI" id="CHEBI:15642"/>
        <dbReference type="ChEBI" id="CHEBI:43120"/>
        <dbReference type="EC" id="4.2.1.96"/>
    </reaction>
</comment>
<proteinExistence type="inferred from homology"/>
<dbReference type="PANTHER" id="PTHR12599">
    <property type="entry name" value="PTERIN-4-ALPHA-CARBINOLAMINE DEHYDRATASE"/>
    <property type="match status" value="1"/>
</dbReference>
<keyword evidence="4" id="KW-0456">Lyase</keyword>
<evidence type="ECO:0000256" key="5">
    <source>
        <dbReference type="ARBA" id="ARBA00030497"/>
    </source>
</evidence>
<dbReference type="SUPFAM" id="SSF55248">
    <property type="entry name" value="PCD-like"/>
    <property type="match status" value="1"/>
</dbReference>
<keyword evidence="7" id="KW-1185">Reference proteome</keyword>
<dbReference type="InterPro" id="IPR001533">
    <property type="entry name" value="Pterin_deHydtase"/>
</dbReference>
<name>A0ABR2XBV9_9PEZI</name>
<dbReference type="Proteomes" id="UP001465668">
    <property type="component" value="Unassembled WGS sequence"/>
</dbReference>
<evidence type="ECO:0000256" key="2">
    <source>
        <dbReference type="ARBA" id="ARBA00006472"/>
    </source>
</evidence>
<evidence type="ECO:0000313" key="6">
    <source>
        <dbReference type="EMBL" id="KAK9771269.1"/>
    </source>
</evidence>
<comment type="similarity">
    <text evidence="2">Belongs to the pterin-4-alpha-carbinolamine dehydratase family.</text>
</comment>
<reference evidence="6 7" key="1">
    <citation type="submission" date="2024-02" db="EMBL/GenBank/DDBJ databases">
        <title>First draft genome assembly of two strains of Seiridium cardinale.</title>
        <authorList>
            <person name="Emiliani G."/>
            <person name="Scali E."/>
        </authorList>
    </citation>
    <scope>NUCLEOTIDE SEQUENCE [LARGE SCALE GENOMIC DNA]</scope>
    <source>
        <strain evidence="6 7">BM-138-000479</strain>
    </source>
</reference>
<dbReference type="Gene3D" id="3.30.1360.20">
    <property type="entry name" value="Transcriptional coactivator/pterin dehydratase"/>
    <property type="match status" value="1"/>
</dbReference>
<gene>
    <name evidence="6" type="ORF">SCAR479_12002</name>
</gene>
<protein>
    <recommendedName>
        <fullName evidence="3">4a-hydroxytetrahydrobiopterin dehydratase</fullName>
        <ecNumber evidence="3">4.2.1.96</ecNumber>
    </recommendedName>
    <alternativeName>
        <fullName evidence="5">4-alpha-hydroxy-tetrahydropterin dehydratase</fullName>
    </alternativeName>
</protein>
<comment type="caution">
    <text evidence="6">The sequence shown here is derived from an EMBL/GenBank/DDBJ whole genome shotgun (WGS) entry which is preliminary data.</text>
</comment>
<dbReference type="InterPro" id="IPR036428">
    <property type="entry name" value="PCD_sf"/>
</dbReference>
<evidence type="ECO:0000313" key="7">
    <source>
        <dbReference type="Proteomes" id="UP001465668"/>
    </source>
</evidence>